<evidence type="ECO:0000313" key="3">
    <source>
        <dbReference type="Proteomes" id="UP000283895"/>
    </source>
</evidence>
<dbReference type="AlphaFoldDB" id="A0A423WGN3"/>
<organism evidence="2 3">
    <name type="scientific">Cytospora schulzeri</name>
    <dbReference type="NCBI Taxonomy" id="448051"/>
    <lineage>
        <taxon>Eukaryota</taxon>
        <taxon>Fungi</taxon>
        <taxon>Dikarya</taxon>
        <taxon>Ascomycota</taxon>
        <taxon>Pezizomycotina</taxon>
        <taxon>Sordariomycetes</taxon>
        <taxon>Sordariomycetidae</taxon>
        <taxon>Diaporthales</taxon>
        <taxon>Cytosporaceae</taxon>
        <taxon>Cytospora</taxon>
    </lineage>
</organism>
<feature type="compositionally biased region" description="Acidic residues" evidence="1">
    <location>
        <begin position="56"/>
        <end position="65"/>
    </location>
</feature>
<gene>
    <name evidence="2" type="ORF">VMCG_06030</name>
</gene>
<feature type="compositionally biased region" description="Low complexity" evidence="1">
    <location>
        <begin position="362"/>
        <end position="390"/>
    </location>
</feature>
<name>A0A423WGN3_9PEZI</name>
<keyword evidence="3" id="KW-1185">Reference proteome</keyword>
<proteinExistence type="predicted"/>
<feature type="compositionally biased region" description="Basic residues" evidence="1">
    <location>
        <begin position="209"/>
        <end position="220"/>
    </location>
</feature>
<feature type="region of interest" description="Disordered" evidence="1">
    <location>
        <begin position="45"/>
        <end position="65"/>
    </location>
</feature>
<dbReference type="Proteomes" id="UP000283895">
    <property type="component" value="Unassembled WGS sequence"/>
</dbReference>
<evidence type="ECO:0000313" key="2">
    <source>
        <dbReference type="EMBL" id="ROW02526.1"/>
    </source>
</evidence>
<dbReference type="EMBL" id="LKEA01000017">
    <property type="protein sequence ID" value="ROW02526.1"/>
    <property type="molecule type" value="Genomic_DNA"/>
</dbReference>
<feature type="compositionally biased region" description="Basic and acidic residues" evidence="1">
    <location>
        <begin position="234"/>
        <end position="245"/>
    </location>
</feature>
<dbReference type="OrthoDB" id="5240270at2759"/>
<protein>
    <submittedName>
        <fullName evidence="2">Uncharacterized protein</fullName>
    </submittedName>
</protein>
<feature type="region of interest" description="Disordered" evidence="1">
    <location>
        <begin position="78"/>
        <end position="405"/>
    </location>
</feature>
<accession>A0A423WGN3</accession>
<feature type="compositionally biased region" description="Basic and acidic residues" evidence="1">
    <location>
        <begin position="272"/>
        <end position="288"/>
    </location>
</feature>
<sequence>MADLPNQRVPTSCSAQRPGETDDDYFLRWKAHRDAWRQQFLDDYYRPKETRLPSPDSEEDLDEEETLQAVRFVERCIRLENGQPEPGDLPNRVQPPPVVYPPGKSLSEIDEYEPGPFSPIPSRRPEDEEFDRVWQTMRDLNPETNQMRKRSSSPAEDGAIEPPAKRRRTDTKPEIRQAGPSTSGHKRKRVQDANLDEPQVAEEQVQTSPKKRRTNTHSRRAPTSTTSISKRKRQFDANEAHEHEVQAPSRQGWEVSGAKRRRVDETIPNDAAGRREHSRTTRNAREKTAATSSPRLTRARRRQLSGQDAQLFQLGQRGQIDPQGQDHEKQAQNAESATDESRRRRSAATKTGPKLSNTTNLNAKVRANNTNANTNTKAKAKAKAGNNTSTMNSAGTKARRGRPNR</sequence>
<evidence type="ECO:0000256" key="1">
    <source>
        <dbReference type="SAM" id="MobiDB-lite"/>
    </source>
</evidence>
<feature type="region of interest" description="Disordered" evidence="1">
    <location>
        <begin position="1"/>
        <end position="22"/>
    </location>
</feature>
<comment type="caution">
    <text evidence="2">The sequence shown here is derived from an EMBL/GenBank/DDBJ whole genome shotgun (WGS) entry which is preliminary data.</text>
</comment>
<reference evidence="2 3" key="1">
    <citation type="submission" date="2015-09" db="EMBL/GenBank/DDBJ databases">
        <title>Host preference determinants of Valsa canker pathogens revealed by comparative genomics.</title>
        <authorList>
            <person name="Yin Z."/>
            <person name="Huang L."/>
        </authorList>
    </citation>
    <scope>NUCLEOTIDE SEQUENCE [LARGE SCALE GENOMIC DNA]</scope>
    <source>
        <strain evidence="2 3">03-1</strain>
    </source>
</reference>